<feature type="compositionally biased region" description="Polar residues" evidence="1">
    <location>
        <begin position="167"/>
        <end position="177"/>
    </location>
</feature>
<feature type="compositionally biased region" description="Polar residues" evidence="1">
    <location>
        <begin position="297"/>
        <end position="311"/>
    </location>
</feature>
<sequence length="598" mass="62688">MELKEAHRAEKLMHQTQDMSQHAVIVTHLQRALVLEQHLQEFGRPSGRLHSWLMQPSKYGDNTPRATMYGVDAAQLEGHMHIEYGQTDDESEGEQGPSEVVHPVANNHGRPSSTSATAQQVTQAASPPAQEHTPSSLGHTTATSVINNGNGSSAVAQRSQGILVHVSQSTPTSSHWNGSSVVASAGSSSRQDATSTQQVGPLPAIKSNEKVTNVTAVEACGEHTKKAPSVSAQTLDLSSLIQNISATIGSANNSSKNETAGYDGDSESGHVNASDDETDSSDDDATTAHKVQRSGKHSSGSGLLQRATATSRRPHSHLRQRTNTAGITRAQGQARQQPWSARVAPKQELTEKQQRMIRIIAEAIEKVVKVSGNELNAYSDAKPLPSGLRLTGDKYTDYDQDDLKTDRATITGSSGAAPSSANPTGSTASGSAASGSAPPAPAQPVSTPTISGSHPSGSTPSGFTPPNTTSLGSVTPGSATPSSDSSGSNTSSSNSFTSTPPTSDQSGEDDSNDTLSDDENASDNESLSDDDDSDEEVEFQLSKTPGSTPPTGAPSGEDSDDEDVDMDDDKAKDEAEKKAKKKAKFRRLQDDMGDVFDL</sequence>
<evidence type="ECO:0000313" key="2">
    <source>
        <dbReference type="EMBL" id="KAF2170745.1"/>
    </source>
</evidence>
<dbReference type="AlphaFoldDB" id="A0A6A6CUL9"/>
<dbReference type="Proteomes" id="UP000799537">
    <property type="component" value="Unassembled WGS sequence"/>
</dbReference>
<dbReference type="RefSeq" id="XP_033671634.1">
    <property type="nucleotide sequence ID" value="XM_033804616.1"/>
</dbReference>
<organism evidence="2 3">
    <name type="scientific">Zasmidium cellare ATCC 36951</name>
    <dbReference type="NCBI Taxonomy" id="1080233"/>
    <lineage>
        <taxon>Eukaryota</taxon>
        <taxon>Fungi</taxon>
        <taxon>Dikarya</taxon>
        <taxon>Ascomycota</taxon>
        <taxon>Pezizomycotina</taxon>
        <taxon>Dothideomycetes</taxon>
        <taxon>Dothideomycetidae</taxon>
        <taxon>Mycosphaerellales</taxon>
        <taxon>Mycosphaerellaceae</taxon>
        <taxon>Zasmidium</taxon>
    </lineage>
</organism>
<feature type="compositionally biased region" description="Polar residues" evidence="1">
    <location>
        <begin position="321"/>
        <end position="339"/>
    </location>
</feature>
<feature type="compositionally biased region" description="Polar residues" evidence="1">
    <location>
        <begin position="132"/>
        <end position="153"/>
    </location>
</feature>
<feature type="compositionally biased region" description="Low complexity" evidence="1">
    <location>
        <begin position="408"/>
        <end position="504"/>
    </location>
</feature>
<evidence type="ECO:0000313" key="3">
    <source>
        <dbReference type="Proteomes" id="UP000799537"/>
    </source>
</evidence>
<name>A0A6A6CUL9_ZASCE</name>
<feature type="compositionally biased region" description="Acidic residues" evidence="1">
    <location>
        <begin position="274"/>
        <end position="285"/>
    </location>
</feature>
<proteinExistence type="predicted"/>
<feature type="region of interest" description="Disordered" evidence="1">
    <location>
        <begin position="408"/>
        <end position="598"/>
    </location>
</feature>
<feature type="region of interest" description="Disordered" evidence="1">
    <location>
        <begin position="87"/>
        <end position="153"/>
    </location>
</feature>
<keyword evidence="3" id="KW-1185">Reference proteome</keyword>
<feature type="compositionally biased region" description="Acidic residues" evidence="1">
    <location>
        <begin position="506"/>
        <end position="538"/>
    </location>
</feature>
<feature type="region of interest" description="Disordered" evidence="1">
    <location>
        <begin position="250"/>
        <end position="347"/>
    </location>
</feature>
<feature type="compositionally biased region" description="Polar residues" evidence="1">
    <location>
        <begin position="190"/>
        <end position="199"/>
    </location>
</feature>
<accession>A0A6A6CUL9</accession>
<dbReference type="GeneID" id="54557888"/>
<feature type="compositionally biased region" description="Acidic residues" evidence="1">
    <location>
        <begin position="557"/>
        <end position="568"/>
    </location>
</feature>
<reference evidence="2" key="1">
    <citation type="journal article" date="2020" name="Stud. Mycol.">
        <title>101 Dothideomycetes genomes: a test case for predicting lifestyles and emergence of pathogens.</title>
        <authorList>
            <person name="Haridas S."/>
            <person name="Albert R."/>
            <person name="Binder M."/>
            <person name="Bloem J."/>
            <person name="Labutti K."/>
            <person name="Salamov A."/>
            <person name="Andreopoulos B."/>
            <person name="Baker S."/>
            <person name="Barry K."/>
            <person name="Bills G."/>
            <person name="Bluhm B."/>
            <person name="Cannon C."/>
            <person name="Castanera R."/>
            <person name="Culley D."/>
            <person name="Daum C."/>
            <person name="Ezra D."/>
            <person name="Gonzalez J."/>
            <person name="Henrissat B."/>
            <person name="Kuo A."/>
            <person name="Liang C."/>
            <person name="Lipzen A."/>
            <person name="Lutzoni F."/>
            <person name="Magnuson J."/>
            <person name="Mondo S."/>
            <person name="Nolan M."/>
            <person name="Ohm R."/>
            <person name="Pangilinan J."/>
            <person name="Park H.-J."/>
            <person name="Ramirez L."/>
            <person name="Alfaro M."/>
            <person name="Sun H."/>
            <person name="Tritt A."/>
            <person name="Yoshinaga Y."/>
            <person name="Zwiers L.-H."/>
            <person name="Turgeon B."/>
            <person name="Goodwin S."/>
            <person name="Spatafora J."/>
            <person name="Crous P."/>
            <person name="Grigoriev I."/>
        </authorList>
    </citation>
    <scope>NUCLEOTIDE SEQUENCE</scope>
    <source>
        <strain evidence="2">ATCC 36951</strain>
    </source>
</reference>
<feature type="region of interest" description="Disordered" evidence="1">
    <location>
        <begin position="167"/>
        <end position="206"/>
    </location>
</feature>
<dbReference type="EMBL" id="ML993584">
    <property type="protein sequence ID" value="KAF2170745.1"/>
    <property type="molecule type" value="Genomic_DNA"/>
</dbReference>
<gene>
    <name evidence="2" type="ORF">M409DRAFT_18717</name>
</gene>
<evidence type="ECO:0000256" key="1">
    <source>
        <dbReference type="SAM" id="MobiDB-lite"/>
    </source>
</evidence>
<feature type="compositionally biased region" description="Low complexity" evidence="1">
    <location>
        <begin position="111"/>
        <end position="130"/>
    </location>
</feature>
<protein>
    <submittedName>
        <fullName evidence="2">Uncharacterized protein</fullName>
    </submittedName>
</protein>
<feature type="compositionally biased region" description="Low complexity" evidence="1">
    <location>
        <begin position="178"/>
        <end position="189"/>
    </location>
</feature>